<dbReference type="Proteomes" id="UP000460435">
    <property type="component" value="Unassembled WGS sequence"/>
</dbReference>
<dbReference type="InterPro" id="IPR025966">
    <property type="entry name" value="OppC_N"/>
</dbReference>
<feature type="transmembrane region" description="Helical" evidence="7">
    <location>
        <begin position="51"/>
        <end position="72"/>
    </location>
</feature>
<dbReference type="InterPro" id="IPR035906">
    <property type="entry name" value="MetI-like_sf"/>
</dbReference>
<keyword evidence="4 7" id="KW-0812">Transmembrane</keyword>
<dbReference type="Pfam" id="PF00528">
    <property type="entry name" value="BPD_transp_1"/>
    <property type="match status" value="1"/>
</dbReference>
<comment type="similarity">
    <text evidence="7">Belongs to the binding-protein-dependent transport system permease family.</text>
</comment>
<evidence type="ECO:0000256" key="4">
    <source>
        <dbReference type="ARBA" id="ARBA00022692"/>
    </source>
</evidence>
<evidence type="ECO:0000259" key="9">
    <source>
        <dbReference type="PROSITE" id="PS50928"/>
    </source>
</evidence>
<dbReference type="InterPro" id="IPR000515">
    <property type="entry name" value="MetI-like"/>
</dbReference>
<dbReference type="CDD" id="cd06261">
    <property type="entry name" value="TM_PBP2"/>
    <property type="match status" value="1"/>
</dbReference>
<evidence type="ECO:0000256" key="1">
    <source>
        <dbReference type="ARBA" id="ARBA00004651"/>
    </source>
</evidence>
<evidence type="ECO:0000256" key="7">
    <source>
        <dbReference type="RuleBase" id="RU363032"/>
    </source>
</evidence>
<keyword evidence="11" id="KW-1185">Reference proteome</keyword>
<keyword evidence="3" id="KW-1003">Cell membrane</keyword>
<organism evidence="10 11">
    <name type="scientific">Phytoactinopolyspora mesophila</name>
    <dbReference type="NCBI Taxonomy" id="2650750"/>
    <lineage>
        <taxon>Bacteria</taxon>
        <taxon>Bacillati</taxon>
        <taxon>Actinomycetota</taxon>
        <taxon>Actinomycetes</taxon>
        <taxon>Jiangellales</taxon>
        <taxon>Jiangellaceae</taxon>
        <taxon>Phytoactinopolyspora</taxon>
    </lineage>
</organism>
<evidence type="ECO:0000256" key="6">
    <source>
        <dbReference type="ARBA" id="ARBA00023136"/>
    </source>
</evidence>
<dbReference type="GO" id="GO:0005886">
    <property type="term" value="C:plasma membrane"/>
    <property type="evidence" value="ECO:0007669"/>
    <property type="project" value="UniProtKB-SubCell"/>
</dbReference>
<dbReference type="Gene3D" id="1.10.3720.10">
    <property type="entry name" value="MetI-like"/>
    <property type="match status" value="1"/>
</dbReference>
<dbReference type="RefSeq" id="WP_162448970.1">
    <property type="nucleotide sequence ID" value="NZ_WLZY01000001.1"/>
</dbReference>
<feature type="transmembrane region" description="Helical" evidence="7">
    <location>
        <begin position="120"/>
        <end position="143"/>
    </location>
</feature>
<dbReference type="PANTHER" id="PTHR43386">
    <property type="entry name" value="OLIGOPEPTIDE TRANSPORT SYSTEM PERMEASE PROTEIN APPC"/>
    <property type="match status" value="1"/>
</dbReference>
<dbReference type="InterPro" id="IPR050366">
    <property type="entry name" value="BP-dependent_transpt_permease"/>
</dbReference>
<evidence type="ECO:0000313" key="10">
    <source>
        <dbReference type="EMBL" id="NDL56377.1"/>
    </source>
</evidence>
<evidence type="ECO:0000256" key="2">
    <source>
        <dbReference type="ARBA" id="ARBA00022448"/>
    </source>
</evidence>
<comment type="subcellular location">
    <subcellularLocation>
        <location evidence="1 7">Cell membrane</location>
        <topology evidence="1 7">Multi-pass membrane protein</topology>
    </subcellularLocation>
</comment>
<comment type="caution">
    <text evidence="10">The sequence shown here is derived from an EMBL/GenBank/DDBJ whole genome shotgun (WGS) entry which is preliminary data.</text>
</comment>
<protein>
    <submittedName>
        <fullName evidence="10">ABC transporter permease subunit</fullName>
    </submittedName>
</protein>
<dbReference type="Pfam" id="PF12911">
    <property type="entry name" value="OppC_N"/>
    <property type="match status" value="1"/>
</dbReference>
<sequence length="318" mass="34285">MTDHLLGRDENVRVDGGGAGTGPEQPPTEEAGVGRTTLRGDAWRDLRRNPLFLISGIVVLIMIVMAIFPNLFAGWFGNPNPRVCDLSRSGEGPASGHPFGFDKQGCDVYANVIHGARASISVGVLVTLLSLVIAVLLGSIAGYKGKWLDALISRMSDVFFGFPFILGALVVLSSIGTRNIWSVSLVLALFGWPTMTRLMRSSVMSVKQMDYVHAARGLGASSWFLVRRHILPNAIAPVVVMASILIGTFIVTEAVLTFLGVGLQAPAISWGLQLSNAQTDFQISPHLLIYPSIFLSVTVLSFIVLGDVIRDAFDPRLR</sequence>
<dbReference type="PANTHER" id="PTHR43386:SF6">
    <property type="entry name" value="ABC TRANSPORTER PERMEASE PROTEIN"/>
    <property type="match status" value="1"/>
</dbReference>
<evidence type="ECO:0000256" key="5">
    <source>
        <dbReference type="ARBA" id="ARBA00022989"/>
    </source>
</evidence>
<keyword evidence="5 7" id="KW-1133">Transmembrane helix</keyword>
<dbReference type="AlphaFoldDB" id="A0A7K3M014"/>
<keyword evidence="6 7" id="KW-0472">Membrane</keyword>
<keyword evidence="2 7" id="KW-0813">Transport</keyword>
<dbReference type="EMBL" id="WLZY01000001">
    <property type="protein sequence ID" value="NDL56377.1"/>
    <property type="molecule type" value="Genomic_DNA"/>
</dbReference>
<gene>
    <name evidence="10" type="ORF">F7O44_04745</name>
</gene>
<feature type="region of interest" description="Disordered" evidence="8">
    <location>
        <begin position="1"/>
        <end position="35"/>
    </location>
</feature>
<feature type="transmembrane region" description="Helical" evidence="7">
    <location>
        <begin position="287"/>
        <end position="309"/>
    </location>
</feature>
<reference evidence="10 11" key="1">
    <citation type="submission" date="2019-11" db="EMBL/GenBank/DDBJ databases">
        <authorList>
            <person name="Li X.-J."/>
            <person name="Feng X.-M."/>
        </authorList>
    </citation>
    <scope>NUCLEOTIDE SEQUENCE [LARGE SCALE GENOMIC DNA]</scope>
    <source>
        <strain evidence="10 11">XMNu-373</strain>
    </source>
</reference>
<feature type="transmembrane region" description="Helical" evidence="7">
    <location>
        <begin position="155"/>
        <end position="175"/>
    </location>
</feature>
<dbReference type="SUPFAM" id="SSF161098">
    <property type="entry name" value="MetI-like"/>
    <property type="match status" value="1"/>
</dbReference>
<feature type="transmembrane region" description="Helical" evidence="7">
    <location>
        <begin position="234"/>
        <end position="267"/>
    </location>
</feature>
<dbReference type="GO" id="GO:0055085">
    <property type="term" value="P:transmembrane transport"/>
    <property type="evidence" value="ECO:0007669"/>
    <property type="project" value="InterPro"/>
</dbReference>
<evidence type="ECO:0000313" key="11">
    <source>
        <dbReference type="Proteomes" id="UP000460435"/>
    </source>
</evidence>
<feature type="compositionally biased region" description="Basic and acidic residues" evidence="8">
    <location>
        <begin position="1"/>
        <end position="13"/>
    </location>
</feature>
<feature type="transmembrane region" description="Helical" evidence="7">
    <location>
        <begin position="181"/>
        <end position="199"/>
    </location>
</feature>
<name>A0A7K3M014_9ACTN</name>
<evidence type="ECO:0000256" key="8">
    <source>
        <dbReference type="SAM" id="MobiDB-lite"/>
    </source>
</evidence>
<dbReference type="PROSITE" id="PS50928">
    <property type="entry name" value="ABC_TM1"/>
    <property type="match status" value="1"/>
</dbReference>
<proteinExistence type="inferred from homology"/>
<evidence type="ECO:0000256" key="3">
    <source>
        <dbReference type="ARBA" id="ARBA00022475"/>
    </source>
</evidence>
<feature type="domain" description="ABC transmembrane type-1" evidence="9">
    <location>
        <begin position="116"/>
        <end position="306"/>
    </location>
</feature>
<accession>A0A7K3M014</accession>